<dbReference type="SMART" id="SM00054">
    <property type="entry name" value="EFh"/>
    <property type="match status" value="3"/>
</dbReference>
<name>A0A3S4QIY3_9ACAR</name>
<dbReference type="CDD" id="cd00051">
    <property type="entry name" value="EFh"/>
    <property type="match status" value="2"/>
</dbReference>
<feature type="domain" description="EF-hand" evidence="4">
    <location>
        <begin position="60"/>
        <end position="95"/>
    </location>
</feature>
<proteinExistence type="predicted"/>
<dbReference type="Proteomes" id="UP000285301">
    <property type="component" value="Unassembled WGS sequence"/>
</dbReference>
<feature type="domain" description="EF-hand" evidence="4">
    <location>
        <begin position="24"/>
        <end position="59"/>
    </location>
</feature>
<dbReference type="Pfam" id="PF13833">
    <property type="entry name" value="EF-hand_8"/>
    <property type="match status" value="1"/>
</dbReference>
<dbReference type="SUPFAM" id="SSF47473">
    <property type="entry name" value="EF-hand"/>
    <property type="match status" value="1"/>
</dbReference>
<keyword evidence="2" id="KW-0677">Repeat</keyword>
<dbReference type="InterPro" id="IPR018247">
    <property type="entry name" value="EF_Hand_1_Ca_BS"/>
</dbReference>
<evidence type="ECO:0000313" key="6">
    <source>
        <dbReference type="Proteomes" id="UP000285301"/>
    </source>
</evidence>
<evidence type="ECO:0000313" key="5">
    <source>
        <dbReference type="EMBL" id="RWS04074.1"/>
    </source>
</evidence>
<dbReference type="Pfam" id="PF13499">
    <property type="entry name" value="EF-hand_7"/>
    <property type="match status" value="1"/>
</dbReference>
<dbReference type="InterPro" id="IPR028846">
    <property type="entry name" value="Recoverin"/>
</dbReference>
<dbReference type="PANTHER" id="PTHR23055">
    <property type="entry name" value="CALCIUM BINDING PROTEINS"/>
    <property type="match status" value="1"/>
</dbReference>
<feature type="domain" description="EF-hand" evidence="4">
    <location>
        <begin position="107"/>
        <end position="142"/>
    </location>
</feature>
<feature type="non-terminal residue" evidence="5">
    <location>
        <position position="177"/>
    </location>
</feature>
<comment type="caution">
    <text evidence="5">The sequence shown here is derived from an EMBL/GenBank/DDBJ whole genome shotgun (WGS) entry which is preliminary data.</text>
</comment>
<evidence type="ECO:0000259" key="4">
    <source>
        <dbReference type="PROSITE" id="PS50222"/>
    </source>
</evidence>
<organism evidence="5 6">
    <name type="scientific">Dinothrombium tinctorium</name>
    <dbReference type="NCBI Taxonomy" id="1965070"/>
    <lineage>
        <taxon>Eukaryota</taxon>
        <taxon>Metazoa</taxon>
        <taxon>Ecdysozoa</taxon>
        <taxon>Arthropoda</taxon>
        <taxon>Chelicerata</taxon>
        <taxon>Arachnida</taxon>
        <taxon>Acari</taxon>
        <taxon>Acariformes</taxon>
        <taxon>Trombidiformes</taxon>
        <taxon>Prostigmata</taxon>
        <taxon>Anystina</taxon>
        <taxon>Parasitengona</taxon>
        <taxon>Trombidioidea</taxon>
        <taxon>Trombidiidae</taxon>
        <taxon>Dinothrombium</taxon>
    </lineage>
</organism>
<evidence type="ECO:0000256" key="1">
    <source>
        <dbReference type="ARBA" id="ARBA00022723"/>
    </source>
</evidence>
<dbReference type="AlphaFoldDB" id="A0A3S4QIY3"/>
<keyword evidence="6" id="KW-1185">Reference proteome</keyword>
<reference evidence="5 6" key="1">
    <citation type="journal article" date="2018" name="Gigascience">
        <title>Genomes of trombidid mites reveal novel predicted allergens and laterally-transferred genes associated with secondary metabolism.</title>
        <authorList>
            <person name="Dong X."/>
            <person name="Chaisiri K."/>
            <person name="Xia D."/>
            <person name="Armstrong S.D."/>
            <person name="Fang Y."/>
            <person name="Donnelly M.J."/>
            <person name="Kadowaki T."/>
            <person name="McGarry J.W."/>
            <person name="Darby A.C."/>
            <person name="Makepeace B.L."/>
        </authorList>
    </citation>
    <scope>NUCLEOTIDE SEQUENCE [LARGE SCALE GENOMIC DNA]</scope>
    <source>
        <strain evidence="5">UoL-WK</strain>
    </source>
</reference>
<feature type="non-terminal residue" evidence="5">
    <location>
        <position position="1"/>
    </location>
</feature>
<dbReference type="PRINTS" id="PR00450">
    <property type="entry name" value="RECOVERIN"/>
</dbReference>
<dbReference type="InterPro" id="IPR011992">
    <property type="entry name" value="EF-hand-dom_pair"/>
</dbReference>
<evidence type="ECO:0000256" key="2">
    <source>
        <dbReference type="ARBA" id="ARBA00022737"/>
    </source>
</evidence>
<dbReference type="GO" id="GO:0005509">
    <property type="term" value="F:calcium ion binding"/>
    <property type="evidence" value="ECO:0007669"/>
    <property type="project" value="InterPro"/>
</dbReference>
<sequence length="177" mass="20657">DCPNGYVDVDVLRDVLMRFFPYGNAFPYAYHVFRTLDPKKKGEISFKEFLIWLSEMSRGTIETKLKWIFQLYDINGDGFITKKELSIIINSIYTLLGKKSNAVDDKYIEEKTRKFFHRFDINSDGYISHNEFIAICRKVSTSEENFLISFNVTASVQSNQFSMTNFIISFKIGKKSM</sequence>
<protein>
    <submittedName>
        <fullName evidence="5">Kv channel-interacting protein 2-like protein</fullName>
    </submittedName>
</protein>
<dbReference type="OrthoDB" id="191686at2759"/>
<keyword evidence="1" id="KW-0479">Metal-binding</keyword>
<keyword evidence="3" id="KW-0106">Calcium</keyword>
<evidence type="ECO:0000256" key="3">
    <source>
        <dbReference type="ARBA" id="ARBA00022837"/>
    </source>
</evidence>
<dbReference type="STRING" id="1965070.A0A3S4QIY3"/>
<dbReference type="PROSITE" id="PS00018">
    <property type="entry name" value="EF_HAND_1"/>
    <property type="match status" value="2"/>
</dbReference>
<dbReference type="PANTHER" id="PTHR23055:SF167">
    <property type="entry name" value="EF-HAND DOMAIN-CONTAINING PROTEIN"/>
    <property type="match status" value="1"/>
</dbReference>
<accession>A0A3S4QIY3</accession>
<dbReference type="EMBL" id="NCKU01005885">
    <property type="protein sequence ID" value="RWS04074.1"/>
    <property type="molecule type" value="Genomic_DNA"/>
</dbReference>
<dbReference type="InterPro" id="IPR002048">
    <property type="entry name" value="EF_hand_dom"/>
</dbReference>
<dbReference type="PROSITE" id="PS50222">
    <property type="entry name" value="EF_HAND_2"/>
    <property type="match status" value="3"/>
</dbReference>
<dbReference type="Gene3D" id="1.10.238.10">
    <property type="entry name" value="EF-hand"/>
    <property type="match status" value="1"/>
</dbReference>
<gene>
    <name evidence="5" type="ORF">B4U79_07634</name>
</gene>